<comment type="caution">
    <text evidence="7">The sequence shown here is derived from an EMBL/GenBank/DDBJ whole genome shotgun (WGS) entry which is preliminary data.</text>
</comment>
<dbReference type="Gene3D" id="2.60.120.1560">
    <property type="match status" value="1"/>
</dbReference>
<dbReference type="Pfam" id="PF02838">
    <property type="entry name" value="Glyco_hydro_20b"/>
    <property type="match status" value="1"/>
</dbReference>
<evidence type="ECO:0000256" key="4">
    <source>
        <dbReference type="ARBA" id="ARBA00022801"/>
    </source>
</evidence>
<dbReference type="InterPro" id="IPR029018">
    <property type="entry name" value="Hex-like_dom2"/>
</dbReference>
<name>A0ABS1HMX1_9BACT</name>
<evidence type="ECO:0000256" key="3">
    <source>
        <dbReference type="ARBA" id="ARBA00012663"/>
    </source>
</evidence>
<evidence type="ECO:0000256" key="2">
    <source>
        <dbReference type="ARBA" id="ARBA00006285"/>
    </source>
</evidence>
<dbReference type="Pfam" id="PF07691">
    <property type="entry name" value="PA14"/>
    <property type="match status" value="1"/>
</dbReference>
<gene>
    <name evidence="7" type="ORF">JIV24_16925</name>
</gene>
<dbReference type="PANTHER" id="PTHR22600">
    <property type="entry name" value="BETA-HEXOSAMINIDASE"/>
    <property type="match status" value="1"/>
</dbReference>
<dbReference type="Pfam" id="PF13290">
    <property type="entry name" value="CHB_HEX_C_1"/>
    <property type="match status" value="1"/>
</dbReference>
<dbReference type="EC" id="3.2.1.52" evidence="3"/>
<dbReference type="EMBL" id="JAENRR010000050">
    <property type="protein sequence ID" value="MBK3519033.1"/>
    <property type="molecule type" value="Genomic_DNA"/>
</dbReference>
<evidence type="ECO:0000256" key="5">
    <source>
        <dbReference type="ARBA" id="ARBA00023295"/>
    </source>
</evidence>
<dbReference type="SUPFAM" id="SSF51445">
    <property type="entry name" value="(Trans)glycosidases"/>
    <property type="match status" value="1"/>
</dbReference>
<dbReference type="Proteomes" id="UP000605676">
    <property type="component" value="Unassembled WGS sequence"/>
</dbReference>
<dbReference type="Gene3D" id="3.20.20.80">
    <property type="entry name" value="Glycosidases"/>
    <property type="match status" value="1"/>
</dbReference>
<dbReference type="PROSITE" id="PS51820">
    <property type="entry name" value="PA14"/>
    <property type="match status" value="1"/>
</dbReference>
<dbReference type="SUPFAM" id="SSF55545">
    <property type="entry name" value="beta-N-acetylhexosaminidase-like domain"/>
    <property type="match status" value="1"/>
</dbReference>
<evidence type="ECO:0000313" key="8">
    <source>
        <dbReference type="Proteomes" id="UP000605676"/>
    </source>
</evidence>
<dbReference type="SUPFAM" id="SSF56988">
    <property type="entry name" value="Anthrax protective antigen"/>
    <property type="match status" value="1"/>
</dbReference>
<organism evidence="7 8">
    <name type="scientific">Carboxylicivirga marina</name>
    <dbReference type="NCBI Taxonomy" id="2800988"/>
    <lineage>
        <taxon>Bacteria</taxon>
        <taxon>Pseudomonadati</taxon>
        <taxon>Bacteroidota</taxon>
        <taxon>Bacteroidia</taxon>
        <taxon>Marinilabiliales</taxon>
        <taxon>Marinilabiliaceae</taxon>
        <taxon>Carboxylicivirga</taxon>
    </lineage>
</organism>
<dbReference type="RefSeq" id="WP_200466254.1">
    <property type="nucleotide sequence ID" value="NZ_JAENRR010000050.1"/>
</dbReference>
<keyword evidence="5" id="KW-0326">Glycosidase</keyword>
<accession>A0ABS1HMX1</accession>
<comment type="catalytic activity">
    <reaction evidence="1">
        <text>Hydrolysis of terminal non-reducing N-acetyl-D-hexosamine residues in N-acetyl-beta-D-hexosaminides.</text>
        <dbReference type="EC" id="3.2.1.52"/>
    </reaction>
</comment>
<dbReference type="InterPro" id="IPR059177">
    <property type="entry name" value="GH29D-like_dom"/>
</dbReference>
<keyword evidence="8" id="KW-1185">Reference proteome</keyword>
<dbReference type="InterPro" id="IPR011658">
    <property type="entry name" value="PA14_dom"/>
</dbReference>
<sequence>MSDSLFLNSSTPFQFLTIIFILSLWSCVDKSEKKEELYIIPQPNEIIYNNGDFEINNNTKIYYNGIDKRTLKTIKYFSELVYQLAGFKLAQTDELPSDNYIAFQLSADKTINQEGYRINANTNSVEIIAENSTGLFYAIQSIYQIFTIHNNQEGGLSIPSVQIHDFPKFEYRGLNIDVARHFFPVEFIKKQLDLMALYKLNVFHWHLTDDQGWRIEIKQYPRLTSVGSVRAKTLIGHAANIPLKYDNTPYGGYYTQEEIKEIVAYAIERHITIIPEIEMPGHALAALAAYPELACHEEAYEVTTRWGSFDNTICPGKESSYTILKNILTEVASLFPGEYIHIGGDECSMSNWRTCEYCQKKIKAQDLTDENQLEHYFIRRIQAVIEGLGKKMAGWGEIMSDETLDNATIVMWRDDKRMKSAIKNGNYIIKSPNEHLYFDHYQSDPQNHPLAIGGYTPLKDVYSYNPLPHELNAKEQQSVIGTQANCWTEYMPNEDQVEYMLYPRLCAFSEISWTETKHKDWPLFRQKLEQHFKLLDTHDVNYFKEVPKPVVAKENINFISSTKLEFVSISDNYETRYTTDGSEPHEHSTLYRKALPITSSGTIKAITVDKTTGNVSKTIIITLNHLKLQKSSKLVSNRHGLSCNLYKGRFKTVKEILNASCIRQGVAHDMFIPDTTPREGFGLVLNGYFYAPENGIYQFNMNSDDGSALYVGDKLVVNNDGIHGKKSEEGAIALKEGYHPFKLLYFQATGFQHFNLQLTNPDGGSYKLTPDHFFY</sequence>
<reference evidence="7 8" key="1">
    <citation type="submission" date="2021-01" db="EMBL/GenBank/DDBJ databases">
        <title>Carboxyliciviraga sp.nov., isolated from coastal sediments.</title>
        <authorList>
            <person name="Lu D."/>
            <person name="Zhang T."/>
        </authorList>
    </citation>
    <scope>NUCLEOTIDE SEQUENCE [LARGE SCALE GENOMIC DNA]</scope>
    <source>
        <strain evidence="7 8">N1Y132</strain>
    </source>
</reference>
<protein>
    <recommendedName>
        <fullName evidence="3">beta-N-acetylhexosaminidase</fullName>
        <ecNumber evidence="3">3.2.1.52</ecNumber>
    </recommendedName>
</protein>
<dbReference type="Pfam" id="PF00728">
    <property type="entry name" value="Glyco_hydro_20"/>
    <property type="match status" value="1"/>
</dbReference>
<feature type="domain" description="PA14" evidence="6">
    <location>
        <begin position="636"/>
        <end position="773"/>
    </location>
</feature>
<dbReference type="Gene3D" id="3.30.379.10">
    <property type="entry name" value="Chitobiase/beta-hexosaminidase domain 2-like"/>
    <property type="match status" value="1"/>
</dbReference>
<evidence type="ECO:0000259" key="6">
    <source>
        <dbReference type="PROSITE" id="PS51820"/>
    </source>
</evidence>
<dbReference type="InterPro" id="IPR025705">
    <property type="entry name" value="Beta_hexosaminidase_sua/sub"/>
</dbReference>
<proteinExistence type="inferred from homology"/>
<keyword evidence="4" id="KW-0378">Hydrolase</keyword>
<dbReference type="PANTHER" id="PTHR22600:SF57">
    <property type="entry name" value="BETA-N-ACETYLHEXOSAMINIDASE"/>
    <property type="match status" value="1"/>
</dbReference>
<evidence type="ECO:0000313" key="7">
    <source>
        <dbReference type="EMBL" id="MBK3519033.1"/>
    </source>
</evidence>
<dbReference type="CDD" id="cd06563">
    <property type="entry name" value="GH20_chitobiase-like"/>
    <property type="match status" value="1"/>
</dbReference>
<dbReference type="InterPro" id="IPR017853">
    <property type="entry name" value="GH"/>
</dbReference>
<dbReference type="SMART" id="SM00758">
    <property type="entry name" value="PA14"/>
    <property type="match status" value="1"/>
</dbReference>
<evidence type="ECO:0000256" key="1">
    <source>
        <dbReference type="ARBA" id="ARBA00001231"/>
    </source>
</evidence>
<dbReference type="InterPro" id="IPR015883">
    <property type="entry name" value="Glyco_hydro_20_cat"/>
</dbReference>
<comment type="similarity">
    <text evidence="2">Belongs to the glycosyl hydrolase 20 family.</text>
</comment>
<dbReference type="PRINTS" id="PR00738">
    <property type="entry name" value="GLHYDRLASE20"/>
</dbReference>
<dbReference type="InterPro" id="IPR015882">
    <property type="entry name" value="HEX_bac_N"/>
</dbReference>
<dbReference type="InterPro" id="IPR037524">
    <property type="entry name" value="PA14/GLEYA"/>
</dbReference>